<dbReference type="Proteomes" id="UP000199377">
    <property type="component" value="Unassembled WGS sequence"/>
</dbReference>
<dbReference type="InterPro" id="IPR038352">
    <property type="entry name" value="Imelysin_sf"/>
</dbReference>
<dbReference type="EMBL" id="FOQH01000008">
    <property type="protein sequence ID" value="SFI63361.1"/>
    <property type="molecule type" value="Genomic_DNA"/>
</dbReference>
<accession>A0A1I3JSX2</accession>
<sequence length="423" mass="44628">MPAPSRAARLALVAAPLALLALPAAAVEKTEVLATYADIAKAGYEDSLATAKRLQEAVAALTSEASPQALAAAKAAWLQARVPYQQTEAFRFGNPVVDDWEGRVNAWPLDEGLIDYVEDGGATDENPYAGINVVASESFELNGETVDASEITPELLQQTLHEADGIEANVATGYHAIEFLLWGQDLNGTDHGAGARPWTDYAAGEACTGGHCDRRAEYLTAATDLLVSDLEEIVGAWGDAGAAREALMADPDAGVVAILTGMGSLSYGEQAGERMKLGLMLNDPEEEHDCFSDNTHNSHFYDGIGVRNVYTGRYVRVDGTVVSGPSVSELVAETDAQTDADLREALDRSVQALGEIKIAAEAGFSYDQMLARGSQAGEALIGGAVEALVEQTRAIERAVAALNLQPIAFEGSDSLDNPTAVFQ</sequence>
<proteinExistence type="predicted"/>
<dbReference type="InterPro" id="IPR018976">
    <property type="entry name" value="Imelysin-like"/>
</dbReference>
<protein>
    <submittedName>
        <fullName evidence="5">Putative iron-regulated protein</fullName>
    </submittedName>
</protein>
<evidence type="ECO:0000313" key="6">
    <source>
        <dbReference type="Proteomes" id="UP000199377"/>
    </source>
</evidence>
<dbReference type="CDD" id="cd14657">
    <property type="entry name" value="Imelysin_IrpA-like"/>
    <property type="match status" value="1"/>
</dbReference>
<dbReference type="Gene3D" id="1.20.1420.20">
    <property type="entry name" value="M75 peptidase, HXXE motif"/>
    <property type="match status" value="1"/>
</dbReference>
<evidence type="ECO:0000256" key="2">
    <source>
        <dbReference type="ARBA" id="ARBA00022729"/>
    </source>
</evidence>
<evidence type="ECO:0000259" key="4">
    <source>
        <dbReference type="Pfam" id="PF09375"/>
    </source>
</evidence>
<feature type="domain" description="Imelysin-like" evidence="4">
    <location>
        <begin position="41"/>
        <end position="394"/>
    </location>
</feature>
<dbReference type="OrthoDB" id="9764688at2"/>
<evidence type="ECO:0000313" key="5">
    <source>
        <dbReference type="EMBL" id="SFI63361.1"/>
    </source>
</evidence>
<keyword evidence="2 3" id="KW-0732">Signal</keyword>
<evidence type="ECO:0000256" key="3">
    <source>
        <dbReference type="SAM" id="SignalP"/>
    </source>
</evidence>
<keyword evidence="6" id="KW-1185">Reference proteome</keyword>
<reference evidence="5 6" key="1">
    <citation type="submission" date="2016-10" db="EMBL/GenBank/DDBJ databases">
        <authorList>
            <person name="de Groot N.N."/>
        </authorList>
    </citation>
    <scope>NUCLEOTIDE SEQUENCE [LARGE SCALE GENOMIC DNA]</scope>
    <source>
        <strain evidence="5 6">CGMCC 1.11030</strain>
    </source>
</reference>
<evidence type="ECO:0000256" key="1">
    <source>
        <dbReference type="ARBA" id="ARBA00004196"/>
    </source>
</evidence>
<name>A0A1I3JSX2_9RHOB</name>
<gene>
    <name evidence="5" type="ORF">SAMN05216258_108142</name>
</gene>
<dbReference type="GO" id="GO:0030313">
    <property type="term" value="C:cell envelope"/>
    <property type="evidence" value="ECO:0007669"/>
    <property type="project" value="UniProtKB-SubCell"/>
</dbReference>
<dbReference type="AlphaFoldDB" id="A0A1I3JSX2"/>
<feature type="signal peptide" evidence="3">
    <location>
        <begin position="1"/>
        <end position="26"/>
    </location>
</feature>
<dbReference type="STRING" id="1114924.SAMN05216258_108142"/>
<dbReference type="Pfam" id="PF09375">
    <property type="entry name" value="Peptidase_M75"/>
    <property type="match status" value="1"/>
</dbReference>
<feature type="chain" id="PRO_5011710428" evidence="3">
    <location>
        <begin position="27"/>
        <end position="423"/>
    </location>
</feature>
<comment type="subcellular location">
    <subcellularLocation>
        <location evidence="1">Cell envelope</location>
    </subcellularLocation>
</comment>
<dbReference type="RefSeq" id="WP_092861817.1">
    <property type="nucleotide sequence ID" value="NZ_FOQH01000008.1"/>
</dbReference>
<organism evidence="5 6">
    <name type="scientific">Albimonas pacifica</name>
    <dbReference type="NCBI Taxonomy" id="1114924"/>
    <lineage>
        <taxon>Bacteria</taxon>
        <taxon>Pseudomonadati</taxon>
        <taxon>Pseudomonadota</taxon>
        <taxon>Alphaproteobacteria</taxon>
        <taxon>Rhodobacterales</taxon>
        <taxon>Paracoccaceae</taxon>
        <taxon>Albimonas</taxon>
    </lineage>
</organism>